<dbReference type="RefSeq" id="WP_350280185.1">
    <property type="nucleotide sequence ID" value="NZ_CP158165.1"/>
</dbReference>
<proteinExistence type="predicted"/>
<reference evidence="2" key="1">
    <citation type="submission" date="2024-06" db="EMBL/GenBank/DDBJ databases">
        <title>Kribbella sp. strain HUAS MG21 genome sequences.</title>
        <authorList>
            <person name="Mo P."/>
        </authorList>
    </citation>
    <scope>NUCLEOTIDE SEQUENCE</scope>
    <source>
        <strain evidence="2">HUAS MG21</strain>
    </source>
</reference>
<keyword evidence="1" id="KW-0812">Transmembrane</keyword>
<evidence type="ECO:0000313" key="2">
    <source>
        <dbReference type="EMBL" id="XBV27399.1"/>
    </source>
</evidence>
<dbReference type="EMBL" id="CP158165">
    <property type="protein sequence ID" value="XBV27399.1"/>
    <property type="molecule type" value="Genomic_DNA"/>
</dbReference>
<keyword evidence="1" id="KW-0472">Membrane</keyword>
<organism evidence="2">
    <name type="scientific">Kribbella sp. HUAS MG21</name>
    <dbReference type="NCBI Taxonomy" id="3160966"/>
    <lineage>
        <taxon>Bacteria</taxon>
        <taxon>Bacillati</taxon>
        <taxon>Actinomycetota</taxon>
        <taxon>Actinomycetes</taxon>
        <taxon>Propionibacteriales</taxon>
        <taxon>Kribbellaceae</taxon>
        <taxon>Kribbella</taxon>
    </lineage>
</organism>
<evidence type="ECO:0000256" key="1">
    <source>
        <dbReference type="SAM" id="Phobius"/>
    </source>
</evidence>
<protein>
    <submittedName>
        <fullName evidence="2">S-layer protein</fullName>
    </submittedName>
</protein>
<feature type="transmembrane region" description="Helical" evidence="1">
    <location>
        <begin position="9"/>
        <end position="29"/>
    </location>
</feature>
<gene>
    <name evidence="2" type="ORF">ABN611_13420</name>
</gene>
<dbReference type="AlphaFoldDB" id="A0AAU7TKQ7"/>
<keyword evidence="1" id="KW-1133">Transmembrane helix</keyword>
<accession>A0AAU7TKQ7</accession>
<name>A0AAU7TKQ7_9ACTN</name>
<sequence length="205" mass="22643">MLDENRRPFAIAVVALAVVLIVIGGVVLFRGGGSQTTLSVTSIPNDLTLTLDGHEIPANGDVEIKAGEHTLVGTRRGFQSYTQKFTSGNDPLSVKMYLYANSAEGREWTKNNPEQEQELEAEAGRNFSQTQNRLQMKYPILAQLPYIGPGFQATYTKSKTDPNNPEAISVVIEVFAPNGKKEALRWLRGYGWDPETLDIIWTTGK</sequence>